<reference evidence="3" key="1">
    <citation type="submission" date="2016-10" db="EMBL/GenBank/DDBJ databases">
        <authorList>
            <person name="Varghese N."/>
            <person name="Submissions S."/>
        </authorList>
    </citation>
    <scope>NUCLEOTIDE SEQUENCE [LARGE SCALE GENOMIC DNA]</scope>
    <source>
        <strain evidence="3">DSM 19110</strain>
    </source>
</reference>
<keyword evidence="1" id="KW-1133">Transmembrane helix</keyword>
<dbReference type="OrthoDB" id="671850at2"/>
<keyword evidence="1" id="KW-0812">Transmembrane</keyword>
<feature type="transmembrane region" description="Helical" evidence="1">
    <location>
        <begin position="86"/>
        <end position="105"/>
    </location>
</feature>
<dbReference type="AlphaFoldDB" id="A0A1G9YLK7"/>
<gene>
    <name evidence="2" type="ORF">SAMN05421820_106146</name>
</gene>
<sequence length="164" mass="19015">METLKKYLMLYDGNFGVQQPLKWAYRFGFLLFTWFFTGFILTAYVELLKELMPVGHAYREYQICGGQIIFQGIIISFLFPAQRWTYLGNMMTISFAGALLLLPGLLLAQYLVLPALFYALYFMGVAGIMFLEHIRRTRLLQLGNTLTMTWVAYRIIILLIILLA</sequence>
<evidence type="ECO:0000256" key="1">
    <source>
        <dbReference type="SAM" id="Phobius"/>
    </source>
</evidence>
<dbReference type="EMBL" id="FNGY01000006">
    <property type="protein sequence ID" value="SDN09375.1"/>
    <property type="molecule type" value="Genomic_DNA"/>
</dbReference>
<evidence type="ECO:0000313" key="3">
    <source>
        <dbReference type="Proteomes" id="UP000183200"/>
    </source>
</evidence>
<evidence type="ECO:0000313" key="2">
    <source>
        <dbReference type="EMBL" id="SDN09375.1"/>
    </source>
</evidence>
<feature type="transmembrane region" description="Helical" evidence="1">
    <location>
        <begin position="23"/>
        <end position="45"/>
    </location>
</feature>
<feature type="transmembrane region" description="Helical" evidence="1">
    <location>
        <begin position="60"/>
        <end position="79"/>
    </location>
</feature>
<dbReference type="Proteomes" id="UP000183200">
    <property type="component" value="Unassembled WGS sequence"/>
</dbReference>
<keyword evidence="1" id="KW-0472">Membrane</keyword>
<proteinExistence type="predicted"/>
<feature type="transmembrane region" description="Helical" evidence="1">
    <location>
        <begin position="111"/>
        <end position="131"/>
    </location>
</feature>
<accession>A0A1G9YLK7</accession>
<feature type="transmembrane region" description="Helical" evidence="1">
    <location>
        <begin position="143"/>
        <end position="163"/>
    </location>
</feature>
<keyword evidence="3" id="KW-1185">Reference proteome</keyword>
<evidence type="ECO:0008006" key="4">
    <source>
        <dbReference type="Google" id="ProtNLM"/>
    </source>
</evidence>
<name>A0A1G9YLK7_9SPHI</name>
<protein>
    <recommendedName>
        <fullName evidence="4">DUF393 domain-containing protein</fullName>
    </recommendedName>
</protein>
<dbReference type="RefSeq" id="WP_074609316.1">
    <property type="nucleotide sequence ID" value="NZ_FNGY01000006.1"/>
</dbReference>
<organism evidence="2 3">
    <name type="scientific">Pedobacter steynii</name>
    <dbReference type="NCBI Taxonomy" id="430522"/>
    <lineage>
        <taxon>Bacteria</taxon>
        <taxon>Pseudomonadati</taxon>
        <taxon>Bacteroidota</taxon>
        <taxon>Sphingobacteriia</taxon>
        <taxon>Sphingobacteriales</taxon>
        <taxon>Sphingobacteriaceae</taxon>
        <taxon>Pedobacter</taxon>
    </lineage>
</organism>